<dbReference type="EMBL" id="JACCDD010000003">
    <property type="protein sequence ID" value="NYS44901.1"/>
    <property type="molecule type" value="Genomic_DNA"/>
</dbReference>
<protein>
    <submittedName>
        <fullName evidence="1">Uncharacterized protein</fullName>
    </submittedName>
</protein>
<dbReference type="RefSeq" id="WP_179927536.1">
    <property type="nucleotide sequence ID" value="NZ_JACCDD010000003.1"/>
</dbReference>
<gene>
    <name evidence="1" type="ORF">HZS79_08090</name>
</gene>
<keyword evidence="2" id="KW-1185">Reference proteome</keyword>
<evidence type="ECO:0000313" key="2">
    <source>
        <dbReference type="Proteomes" id="UP000528918"/>
    </source>
</evidence>
<organism evidence="1 2">
    <name type="scientific">Vreelandella zhaodongensis</name>
    <name type="common">Halomonas zhaodongensis</name>
    <dbReference type="NCBI Taxonomy" id="1176240"/>
    <lineage>
        <taxon>Bacteria</taxon>
        <taxon>Pseudomonadati</taxon>
        <taxon>Pseudomonadota</taxon>
        <taxon>Gammaproteobacteria</taxon>
        <taxon>Oceanospirillales</taxon>
        <taxon>Halomonadaceae</taxon>
        <taxon>Vreelandella</taxon>
    </lineage>
</organism>
<dbReference type="Proteomes" id="UP000528918">
    <property type="component" value="Unassembled WGS sequence"/>
</dbReference>
<sequence>MTGQPTLLSELTDPALVDLLNWLGIEVVQLFPPPPRRNHQPRFFRRSRSYHQVCPKRGTVSLWLRAVAPEDPIIQTLIEELCQLSPDFQRWW</sequence>
<comment type="caution">
    <text evidence="1">The sequence shown here is derived from an EMBL/GenBank/DDBJ whole genome shotgun (WGS) entry which is preliminary data.</text>
</comment>
<proteinExistence type="predicted"/>
<accession>A0ABX2SS23</accession>
<reference evidence="1 2" key="1">
    <citation type="journal article" date="2013" name="Antonie Van Leeuwenhoek">
        <title>Halomonas zhaodongensis sp. nov., a slightly halophilic bacterium isolated from saline-alkaline soils in Zhaodong, China.</title>
        <authorList>
            <person name="Jiang J."/>
            <person name="Pan Y."/>
            <person name="Meng L."/>
            <person name="Hu S."/>
            <person name="Zhang X."/>
            <person name="Hu B."/>
            <person name="Meng J."/>
            <person name="Li C."/>
            <person name="Huang H."/>
            <person name="Wang K."/>
            <person name="Su T."/>
        </authorList>
    </citation>
    <scope>NUCLEOTIDE SEQUENCE [LARGE SCALE GENOMIC DNA]</scope>
    <source>
        <strain evidence="1 2">NEAU-ST10-25</strain>
    </source>
</reference>
<name>A0ABX2SS23_VREZH</name>
<evidence type="ECO:0000313" key="1">
    <source>
        <dbReference type="EMBL" id="NYS44901.1"/>
    </source>
</evidence>